<sequence>MKTDGNNTVLKITVHIPNETEGLVQLLVFNSPSGFPDRPAKAIRSKSERIKSGKAVFRIAGLKEGFYALSAFHDADEDGRMRKSLFGIPKDAYGFSNDAREAFSAPSFKDASIYLPATGTLVEFSLK</sequence>
<keyword evidence="2" id="KW-1185">Reference proteome</keyword>
<organism evidence="1 2">
    <name type="scientific">Cyclobacterium jeungdonense</name>
    <dbReference type="NCBI Taxonomy" id="708087"/>
    <lineage>
        <taxon>Bacteria</taxon>
        <taxon>Pseudomonadati</taxon>
        <taxon>Bacteroidota</taxon>
        <taxon>Cytophagia</taxon>
        <taxon>Cytophagales</taxon>
        <taxon>Cyclobacteriaceae</taxon>
        <taxon>Cyclobacterium</taxon>
    </lineage>
</organism>
<dbReference type="EMBL" id="JAUFQS010000001">
    <property type="protein sequence ID" value="MDN3686304.1"/>
    <property type="molecule type" value="Genomic_DNA"/>
</dbReference>
<evidence type="ECO:0000313" key="1">
    <source>
        <dbReference type="EMBL" id="MDN3686304.1"/>
    </source>
</evidence>
<reference evidence="2" key="1">
    <citation type="journal article" date="2019" name="Int. J. Syst. Evol. Microbiol.">
        <title>The Global Catalogue of Microorganisms (GCM) 10K type strain sequencing project: providing services to taxonomists for standard genome sequencing and annotation.</title>
        <authorList>
            <consortium name="The Broad Institute Genomics Platform"/>
            <consortium name="The Broad Institute Genome Sequencing Center for Infectious Disease"/>
            <person name="Wu L."/>
            <person name="Ma J."/>
        </authorList>
    </citation>
    <scope>NUCLEOTIDE SEQUENCE [LARGE SCALE GENOMIC DNA]</scope>
    <source>
        <strain evidence="2">CECT 7706</strain>
    </source>
</reference>
<protein>
    <submittedName>
        <fullName evidence="1">DUF2141 domain-containing protein</fullName>
    </submittedName>
</protein>
<dbReference type="Pfam" id="PF09912">
    <property type="entry name" value="DUF2141"/>
    <property type="match status" value="1"/>
</dbReference>
<evidence type="ECO:0000313" key="2">
    <source>
        <dbReference type="Proteomes" id="UP001236663"/>
    </source>
</evidence>
<accession>A0ABT8C0K4</accession>
<dbReference type="RefSeq" id="WP_163385686.1">
    <property type="nucleotide sequence ID" value="NZ_JAUFQS010000001.1"/>
</dbReference>
<proteinExistence type="predicted"/>
<gene>
    <name evidence="1" type="ORF">QWZ15_00565</name>
</gene>
<dbReference type="Proteomes" id="UP001236663">
    <property type="component" value="Unassembled WGS sequence"/>
</dbReference>
<comment type="caution">
    <text evidence="1">The sequence shown here is derived from an EMBL/GenBank/DDBJ whole genome shotgun (WGS) entry which is preliminary data.</text>
</comment>
<dbReference type="InterPro" id="IPR018673">
    <property type="entry name" value="DUF2141"/>
</dbReference>
<name>A0ABT8C0K4_9BACT</name>